<reference evidence="4 5" key="1">
    <citation type="submission" date="2013-07" db="EMBL/GenBank/DDBJ databases">
        <title>Comparative Genomic and Metabolomic Analysis of Twelve Strains of Pseudoalteromonas luteoviolacea.</title>
        <authorList>
            <person name="Vynne N.G."/>
            <person name="Mansson M."/>
            <person name="Gram L."/>
        </authorList>
    </citation>
    <scope>NUCLEOTIDE SEQUENCE [LARGE SCALE GENOMIC DNA]</scope>
    <source>
        <strain evidence="4 5">H33</strain>
    </source>
</reference>
<dbReference type="AlphaFoldDB" id="A0A161ZQC9"/>
<evidence type="ECO:0000256" key="1">
    <source>
        <dbReference type="ARBA" id="ARBA00022801"/>
    </source>
</evidence>
<dbReference type="PATRIC" id="fig|1365251.3.peg.4959"/>
<dbReference type="Gene3D" id="2.10.10.20">
    <property type="entry name" value="Carbohydrate-binding module superfamily 5/12"/>
    <property type="match status" value="1"/>
</dbReference>
<evidence type="ECO:0000313" key="5">
    <source>
        <dbReference type="Proteomes" id="UP000076503"/>
    </source>
</evidence>
<dbReference type="InterPro" id="IPR036573">
    <property type="entry name" value="CBM_sf_5/12"/>
</dbReference>
<evidence type="ECO:0000256" key="2">
    <source>
        <dbReference type="SAM" id="SignalP"/>
    </source>
</evidence>
<feature type="chain" id="PRO_5007830615" description="Chitin-binding type-3 domain-containing protein" evidence="2">
    <location>
        <begin position="23"/>
        <end position="214"/>
    </location>
</feature>
<keyword evidence="1" id="KW-0378">Hydrolase</keyword>
<dbReference type="RefSeq" id="WP_063364075.1">
    <property type="nucleotide sequence ID" value="NZ_AUXZ01000130.1"/>
</dbReference>
<organism evidence="4 5">
    <name type="scientific">Pseudoalteromonas luteoviolacea H33</name>
    <dbReference type="NCBI Taxonomy" id="1365251"/>
    <lineage>
        <taxon>Bacteria</taxon>
        <taxon>Pseudomonadati</taxon>
        <taxon>Pseudomonadota</taxon>
        <taxon>Gammaproteobacteria</taxon>
        <taxon>Alteromonadales</taxon>
        <taxon>Pseudoalteromonadaceae</taxon>
        <taxon>Pseudoalteromonas</taxon>
    </lineage>
</organism>
<dbReference type="GO" id="GO:0005975">
    <property type="term" value="P:carbohydrate metabolic process"/>
    <property type="evidence" value="ECO:0007669"/>
    <property type="project" value="InterPro"/>
</dbReference>
<feature type="domain" description="Chitin-binding type-3" evidence="3">
    <location>
        <begin position="165"/>
        <end position="207"/>
    </location>
</feature>
<dbReference type="GO" id="GO:0004553">
    <property type="term" value="F:hydrolase activity, hydrolyzing O-glycosyl compounds"/>
    <property type="evidence" value="ECO:0007669"/>
    <property type="project" value="InterPro"/>
</dbReference>
<protein>
    <recommendedName>
        <fullName evidence="3">Chitin-binding type-3 domain-containing protein</fullName>
    </recommendedName>
</protein>
<dbReference type="OrthoDB" id="6288379at2"/>
<dbReference type="SUPFAM" id="SSF51055">
    <property type="entry name" value="Carbohydrate binding domain"/>
    <property type="match status" value="1"/>
</dbReference>
<dbReference type="Gene3D" id="3.10.450.50">
    <property type="match status" value="1"/>
</dbReference>
<gene>
    <name evidence="4" type="ORF">N476_04960</name>
</gene>
<dbReference type="Proteomes" id="UP000076503">
    <property type="component" value="Unassembled WGS sequence"/>
</dbReference>
<dbReference type="EMBL" id="AUXZ01000130">
    <property type="protein sequence ID" value="KZN45368.1"/>
    <property type="molecule type" value="Genomic_DNA"/>
</dbReference>
<evidence type="ECO:0000259" key="3">
    <source>
        <dbReference type="SMART" id="SM00495"/>
    </source>
</evidence>
<accession>A0A161ZQC9</accession>
<keyword evidence="2" id="KW-0732">Signal</keyword>
<dbReference type="GO" id="GO:0030246">
    <property type="term" value="F:carbohydrate binding"/>
    <property type="evidence" value="ECO:0007669"/>
    <property type="project" value="InterPro"/>
</dbReference>
<sequence>MKSIQAGLVLLGSSFLSFNVSAEPLTAVQVEQVKQNVLAYMSSWNIHEEADRVSNLEQAVNPGFRYQDPTTAGLRVTGAESISNWIGDFQGYMHEYGLWPYDAILVSNIEIHGSVDSANIRFNWHISAFDGAVTIAEGVDYGTSSNLKLDSITGFYGALSPLCRAPEFEAGNTYVRDNQVTYEQAIYKASWWTQDSPEQNPEAWVKVTDCSVNP</sequence>
<proteinExistence type="predicted"/>
<dbReference type="InterPro" id="IPR003610">
    <property type="entry name" value="CBM5/12"/>
</dbReference>
<feature type="signal peptide" evidence="2">
    <location>
        <begin position="1"/>
        <end position="22"/>
    </location>
</feature>
<dbReference type="GO" id="GO:0005576">
    <property type="term" value="C:extracellular region"/>
    <property type="evidence" value="ECO:0007669"/>
    <property type="project" value="InterPro"/>
</dbReference>
<evidence type="ECO:0000313" key="4">
    <source>
        <dbReference type="EMBL" id="KZN45368.1"/>
    </source>
</evidence>
<dbReference type="SMART" id="SM00495">
    <property type="entry name" value="ChtBD3"/>
    <property type="match status" value="1"/>
</dbReference>
<name>A0A161ZQC9_9GAMM</name>
<comment type="caution">
    <text evidence="4">The sequence shown here is derived from an EMBL/GenBank/DDBJ whole genome shotgun (WGS) entry which is preliminary data.</text>
</comment>